<dbReference type="Proteomes" id="UP000054921">
    <property type="component" value="Unassembled WGS sequence"/>
</dbReference>
<protein>
    <submittedName>
        <fullName evidence="1">Uncharacterized protein</fullName>
    </submittedName>
</protein>
<dbReference type="RefSeq" id="WP_058388257.1">
    <property type="nucleotide sequence ID" value="NZ_LNXW01000013.1"/>
</dbReference>
<name>A0A0W0SDR7_9GAMM</name>
<organism evidence="1 2">
    <name type="scientific">Legionella cherrii</name>
    <dbReference type="NCBI Taxonomy" id="28084"/>
    <lineage>
        <taxon>Bacteria</taxon>
        <taxon>Pseudomonadati</taxon>
        <taxon>Pseudomonadota</taxon>
        <taxon>Gammaproteobacteria</taxon>
        <taxon>Legionellales</taxon>
        <taxon>Legionellaceae</taxon>
        <taxon>Legionella</taxon>
    </lineage>
</organism>
<comment type="caution">
    <text evidence="1">The sequence shown here is derived from an EMBL/GenBank/DDBJ whole genome shotgun (WGS) entry which is preliminary data.</text>
</comment>
<sequence length="367" mass="43276">MNHKSAPFSNWFVAEQDRKQIHPQSQEMHQLFSRRQFDLWMEGLVDFLNKNDGVQITWAALLDEWNVEQLQAVLDYFSNPEFAALVNAIFFYKFHPDKLFTEVIHPEKLISVQMRLGLLHHYIELIQQQLYRVALKNDLTPAVDYFLHNEEPPQGILIEINEEHRQLILAAVKKLRVNVSLSQEKPEDSDWLHDLKRAYKFSFNPNRLIDAVMMLQQSLLSEVIEQEQRSVIFREKMVILYHQRSSAECLDLYGYFANEDTRCLMYTFYKIVQASTIDWLPILNTEERITVLNVFDALCCVLEALRIELKNRHLLAAPYRYDLADPNIDAGERNRDAVFRVIRVYQQIPVIPDNVIEELFQSIECSD</sequence>
<accession>A0A0W0SDR7</accession>
<dbReference type="AlphaFoldDB" id="A0A0W0SDR7"/>
<gene>
    <name evidence="1" type="ORF">Lche_3249</name>
</gene>
<evidence type="ECO:0000313" key="2">
    <source>
        <dbReference type="Proteomes" id="UP000054921"/>
    </source>
</evidence>
<proteinExistence type="predicted"/>
<dbReference type="PATRIC" id="fig|28084.5.peg.3526"/>
<dbReference type="EMBL" id="LNXW01000013">
    <property type="protein sequence ID" value="KTC81229.1"/>
    <property type="molecule type" value="Genomic_DNA"/>
</dbReference>
<evidence type="ECO:0000313" key="1">
    <source>
        <dbReference type="EMBL" id="KTC81229.1"/>
    </source>
</evidence>
<reference evidence="1 2" key="1">
    <citation type="submission" date="2015-11" db="EMBL/GenBank/DDBJ databases">
        <title>Genomic analysis of 38 Legionella species identifies large and diverse effector repertoires.</title>
        <authorList>
            <person name="Burstein D."/>
            <person name="Amaro F."/>
            <person name="Zusman T."/>
            <person name="Lifshitz Z."/>
            <person name="Cohen O."/>
            <person name="Gilbert J.A."/>
            <person name="Pupko T."/>
            <person name="Shuman H.A."/>
            <person name="Segal G."/>
        </authorList>
    </citation>
    <scope>NUCLEOTIDE SEQUENCE [LARGE SCALE GENOMIC DNA]</scope>
    <source>
        <strain evidence="1 2">ORW</strain>
    </source>
</reference>